<dbReference type="Gene3D" id="3.40.50.300">
    <property type="entry name" value="P-loop containing nucleotide triphosphate hydrolases"/>
    <property type="match status" value="1"/>
</dbReference>
<sequence length="643" mass="68769">MYALFGVLGPLTAHLVLPNTKSPIPPPPRENVQHPPPVTNWRRRRRHGKMLSHARRLQPALRRLLRATAAPSLSHLPSTYHSQIPKAFPLLRRHLSSSPPPPPTASPPPAVVSSTLPAVTANANCPGCGIAMQSADPALPGFFNLPSPKSPDYRARLAPVTDDDTGISASLKTGHLREGPDNSREVDAAAPLSTEATEPEKKSKVLVCARCHSLRHYGHVKRADAEALLPDFDFVAAVGPRLASPSGARSLVLLLADASDFDGSFPRAVARLVAVASEAHHADWRRGAPSNLPRAVLVVTKLDLLPTPALSPDDVHAWAQSRARAGAGADLQLAGVHLVSAARGWGVRDLLHHVRELAGARGKVWAVGARNVGKSTLLNAIARCSGAEGGQQGTLTEAPVPGTTLGVIRVDGVLGAQAKLFDTPGLLHGHQLTSRLTLEEQKLVQVRKEMRPRTYRLKAGQSIHMGGLARLDIEDLTVGSIYVTVWASPLLPLHMGKTENAASMMKDHFGLQLQPPIGEKRVSELGKWVRKLFKVSGDNWDKNTMDIAISGLGWYGISLKGEAVLGLWTYDGVDVVPRSSLVHERASIFEEAGFSVSKIVSQADSMTNKLKGNKKTNKKKDSKASSSPSAAPEPSEPAAVIDA</sequence>
<feature type="region of interest" description="Disordered" evidence="1">
    <location>
        <begin position="159"/>
        <end position="197"/>
    </location>
</feature>
<dbReference type="CDD" id="cd01855">
    <property type="entry name" value="YqeH"/>
    <property type="match status" value="1"/>
</dbReference>
<evidence type="ECO:0000259" key="2">
    <source>
        <dbReference type="Pfam" id="PF01926"/>
    </source>
</evidence>
<dbReference type="SUPFAM" id="SSF52540">
    <property type="entry name" value="P-loop containing nucleoside triphosphate hydrolases"/>
    <property type="match status" value="1"/>
</dbReference>
<feature type="compositionally biased region" description="Pro residues" evidence="1">
    <location>
        <begin position="23"/>
        <end position="38"/>
    </location>
</feature>
<dbReference type="InterPro" id="IPR050896">
    <property type="entry name" value="Mito_lipid_metab_GTPase"/>
</dbReference>
<organism evidence="4 5">
    <name type="scientific">Lolium multiflorum</name>
    <name type="common">Italian ryegrass</name>
    <name type="synonym">Lolium perenne subsp. multiflorum</name>
    <dbReference type="NCBI Taxonomy" id="4521"/>
    <lineage>
        <taxon>Eukaryota</taxon>
        <taxon>Viridiplantae</taxon>
        <taxon>Streptophyta</taxon>
        <taxon>Embryophyta</taxon>
        <taxon>Tracheophyta</taxon>
        <taxon>Spermatophyta</taxon>
        <taxon>Magnoliopsida</taxon>
        <taxon>Liliopsida</taxon>
        <taxon>Poales</taxon>
        <taxon>Poaceae</taxon>
        <taxon>BOP clade</taxon>
        <taxon>Pooideae</taxon>
        <taxon>Poodae</taxon>
        <taxon>Poeae</taxon>
        <taxon>Poeae Chloroplast Group 2 (Poeae type)</taxon>
        <taxon>Loliodinae</taxon>
        <taxon>Loliinae</taxon>
        <taxon>Lolium</taxon>
    </lineage>
</organism>
<feature type="compositionally biased region" description="Basic and acidic residues" evidence="1">
    <location>
        <begin position="175"/>
        <end position="187"/>
    </location>
</feature>
<dbReference type="InterPro" id="IPR027417">
    <property type="entry name" value="P-loop_NTPase"/>
</dbReference>
<evidence type="ECO:0000256" key="1">
    <source>
        <dbReference type="SAM" id="MobiDB-lite"/>
    </source>
</evidence>
<feature type="region of interest" description="Disordered" evidence="1">
    <location>
        <begin position="20"/>
        <end position="40"/>
    </location>
</feature>
<dbReference type="GO" id="GO:0005525">
    <property type="term" value="F:GTP binding"/>
    <property type="evidence" value="ECO:0007669"/>
    <property type="project" value="InterPro"/>
</dbReference>
<keyword evidence="5" id="KW-1185">Reference proteome</keyword>
<evidence type="ECO:0008006" key="6">
    <source>
        <dbReference type="Google" id="ProtNLM"/>
    </source>
</evidence>
<evidence type="ECO:0000313" key="5">
    <source>
        <dbReference type="Proteomes" id="UP001231189"/>
    </source>
</evidence>
<dbReference type="InterPro" id="IPR048422">
    <property type="entry name" value="NOA1/YqeH-like_C"/>
</dbReference>
<comment type="caution">
    <text evidence="4">The sequence shown here is derived from an EMBL/GenBank/DDBJ whole genome shotgun (WGS) entry which is preliminary data.</text>
</comment>
<feature type="region of interest" description="Disordered" evidence="1">
    <location>
        <begin position="92"/>
        <end position="111"/>
    </location>
</feature>
<feature type="compositionally biased region" description="Low complexity" evidence="1">
    <location>
        <begin position="624"/>
        <end position="643"/>
    </location>
</feature>
<dbReference type="Pfam" id="PF01926">
    <property type="entry name" value="MMR_HSR1"/>
    <property type="match status" value="1"/>
</dbReference>
<dbReference type="InterPro" id="IPR006073">
    <property type="entry name" value="GTP-bd"/>
</dbReference>
<name>A0AAD8RSM4_LOLMU</name>
<gene>
    <name evidence="4" type="ORF">QYE76_004773</name>
</gene>
<reference evidence="4" key="1">
    <citation type="submission" date="2023-07" db="EMBL/GenBank/DDBJ databases">
        <title>A chromosome-level genome assembly of Lolium multiflorum.</title>
        <authorList>
            <person name="Chen Y."/>
            <person name="Copetti D."/>
            <person name="Kolliker R."/>
            <person name="Studer B."/>
        </authorList>
    </citation>
    <scope>NUCLEOTIDE SEQUENCE</scope>
    <source>
        <strain evidence="4">02402/16</strain>
        <tissue evidence="4">Leaf</tissue>
    </source>
</reference>
<evidence type="ECO:0000259" key="3">
    <source>
        <dbReference type="Pfam" id="PF21516"/>
    </source>
</evidence>
<feature type="compositionally biased region" description="Basic residues" evidence="1">
    <location>
        <begin position="611"/>
        <end position="621"/>
    </location>
</feature>
<feature type="region of interest" description="Disordered" evidence="1">
    <location>
        <begin position="606"/>
        <end position="643"/>
    </location>
</feature>
<dbReference type="AlphaFoldDB" id="A0AAD8RSM4"/>
<dbReference type="PANTHER" id="PTHR46434:SF1">
    <property type="entry name" value="GENETIC INTERACTOR OF PROHIBITINS 3, MITOCHONDRIAL"/>
    <property type="match status" value="1"/>
</dbReference>
<feature type="domain" description="G" evidence="2">
    <location>
        <begin position="364"/>
        <end position="435"/>
    </location>
</feature>
<dbReference type="PANTHER" id="PTHR46434">
    <property type="entry name" value="GENETIC INTERACTOR OF PROHIBITINS 3, MITOCHONDRIAL"/>
    <property type="match status" value="1"/>
</dbReference>
<feature type="domain" description="NOA1/YqeH-like C-terminal" evidence="3">
    <location>
        <begin position="483"/>
        <end position="581"/>
    </location>
</feature>
<accession>A0AAD8RSM4</accession>
<evidence type="ECO:0000313" key="4">
    <source>
        <dbReference type="EMBL" id="KAK1630458.1"/>
    </source>
</evidence>
<protein>
    <recommendedName>
        <fullName evidence="6">G domain-containing protein</fullName>
    </recommendedName>
</protein>
<dbReference type="Proteomes" id="UP001231189">
    <property type="component" value="Unassembled WGS sequence"/>
</dbReference>
<dbReference type="Pfam" id="PF21516">
    <property type="entry name" value="YqeH-like_C"/>
    <property type="match status" value="1"/>
</dbReference>
<feature type="compositionally biased region" description="Pro residues" evidence="1">
    <location>
        <begin position="98"/>
        <end position="110"/>
    </location>
</feature>
<proteinExistence type="predicted"/>
<dbReference type="GO" id="GO:0005739">
    <property type="term" value="C:mitochondrion"/>
    <property type="evidence" value="ECO:0007669"/>
    <property type="project" value="TreeGrafter"/>
</dbReference>
<dbReference type="EMBL" id="JAUUTY010000005">
    <property type="protein sequence ID" value="KAK1630458.1"/>
    <property type="molecule type" value="Genomic_DNA"/>
</dbReference>